<reference evidence="2" key="2">
    <citation type="submission" date="2020-10" db="EMBL/GenBank/DDBJ databases">
        <title>Mucilaginibacter sp. nov., isolated from soil.</title>
        <authorList>
            <person name="Jeon C.O."/>
        </authorList>
    </citation>
    <scope>NUCLEOTIDE SEQUENCE</scope>
    <source>
        <strain evidence="2">R11</strain>
    </source>
</reference>
<dbReference type="EMBL" id="WWEO01000035">
    <property type="protein sequence ID" value="NCD68116.1"/>
    <property type="molecule type" value="Genomic_DNA"/>
</dbReference>
<proteinExistence type="predicted"/>
<dbReference type="AlphaFoldDB" id="A0A965ZE57"/>
<name>A0A965ZE57_9SPHI</name>
<evidence type="ECO:0000313" key="2">
    <source>
        <dbReference type="EMBL" id="NCD68116.1"/>
    </source>
</evidence>
<feature type="region of interest" description="Disordered" evidence="1">
    <location>
        <begin position="1"/>
        <end position="52"/>
    </location>
</feature>
<protein>
    <submittedName>
        <fullName evidence="2">Uncharacterized protein</fullName>
    </submittedName>
</protein>
<reference evidence="2" key="1">
    <citation type="submission" date="2020-01" db="EMBL/GenBank/DDBJ databases">
        <authorList>
            <person name="Seo Y.L."/>
        </authorList>
    </citation>
    <scope>NUCLEOTIDE SEQUENCE</scope>
    <source>
        <strain evidence="2">R11</strain>
    </source>
</reference>
<organism evidence="2 3">
    <name type="scientific">Mucilaginibacter agri</name>
    <dbReference type="NCBI Taxonomy" id="2695265"/>
    <lineage>
        <taxon>Bacteria</taxon>
        <taxon>Pseudomonadati</taxon>
        <taxon>Bacteroidota</taxon>
        <taxon>Sphingobacteriia</taxon>
        <taxon>Sphingobacteriales</taxon>
        <taxon>Sphingobacteriaceae</taxon>
        <taxon>Mucilaginibacter</taxon>
    </lineage>
</organism>
<accession>A0A965ZE57</accession>
<dbReference type="RefSeq" id="WP_166584142.1">
    <property type="nucleotide sequence ID" value="NZ_WWEO01000035.1"/>
</dbReference>
<evidence type="ECO:0000313" key="3">
    <source>
        <dbReference type="Proteomes" id="UP000638732"/>
    </source>
</evidence>
<comment type="caution">
    <text evidence="2">The sequence shown here is derived from an EMBL/GenBank/DDBJ whole genome shotgun (WGS) entry which is preliminary data.</text>
</comment>
<evidence type="ECO:0000256" key="1">
    <source>
        <dbReference type="SAM" id="MobiDB-lite"/>
    </source>
</evidence>
<feature type="compositionally biased region" description="Acidic residues" evidence="1">
    <location>
        <begin position="39"/>
        <end position="52"/>
    </location>
</feature>
<gene>
    <name evidence="2" type="ORF">GSY63_01960</name>
</gene>
<sequence length="52" mass="5499">MAFDKNTPMGKTKAVAMQDDSLGADTSEQPSISDIVSDIVDDQEPESEPAGE</sequence>
<dbReference type="Proteomes" id="UP000638732">
    <property type="component" value="Unassembled WGS sequence"/>
</dbReference>
<keyword evidence="3" id="KW-1185">Reference proteome</keyword>